<evidence type="ECO:0000313" key="9">
    <source>
        <dbReference type="Proteomes" id="UP000053259"/>
    </source>
</evidence>
<evidence type="ECO:0000256" key="1">
    <source>
        <dbReference type="ARBA" id="ARBA00004123"/>
    </source>
</evidence>
<name>A0A0D2BAV4_9PEZI</name>
<feature type="coiled-coil region" evidence="5">
    <location>
        <begin position="182"/>
        <end position="216"/>
    </location>
</feature>
<dbReference type="PROSITE" id="PS50217">
    <property type="entry name" value="BZIP"/>
    <property type="match status" value="1"/>
</dbReference>
<dbReference type="Pfam" id="PF00170">
    <property type="entry name" value="bZIP_1"/>
    <property type="match status" value="1"/>
</dbReference>
<evidence type="ECO:0000256" key="2">
    <source>
        <dbReference type="ARBA" id="ARBA00023015"/>
    </source>
</evidence>
<feature type="compositionally biased region" description="Basic and acidic residues" evidence="6">
    <location>
        <begin position="130"/>
        <end position="146"/>
    </location>
</feature>
<evidence type="ECO:0000256" key="3">
    <source>
        <dbReference type="ARBA" id="ARBA00023163"/>
    </source>
</evidence>
<evidence type="ECO:0000256" key="5">
    <source>
        <dbReference type="SAM" id="Coils"/>
    </source>
</evidence>
<dbReference type="SUPFAM" id="SSF57959">
    <property type="entry name" value="Leucine zipper domain"/>
    <property type="match status" value="1"/>
</dbReference>
<feature type="domain" description="BZIP" evidence="7">
    <location>
        <begin position="157"/>
        <end position="220"/>
    </location>
</feature>
<evidence type="ECO:0000256" key="4">
    <source>
        <dbReference type="ARBA" id="ARBA00023242"/>
    </source>
</evidence>
<reference evidence="8 9" key="1">
    <citation type="submission" date="2015-01" db="EMBL/GenBank/DDBJ databases">
        <title>The Genome Sequence of Ochroconis gallopava CBS43764.</title>
        <authorList>
            <consortium name="The Broad Institute Genomics Platform"/>
            <person name="Cuomo C."/>
            <person name="de Hoog S."/>
            <person name="Gorbushina A."/>
            <person name="Stielow B."/>
            <person name="Teixiera M."/>
            <person name="Abouelleil A."/>
            <person name="Chapman S.B."/>
            <person name="Priest M."/>
            <person name="Young S.K."/>
            <person name="Wortman J."/>
            <person name="Nusbaum C."/>
            <person name="Birren B."/>
        </authorList>
    </citation>
    <scope>NUCLEOTIDE SEQUENCE [LARGE SCALE GENOMIC DNA]</scope>
    <source>
        <strain evidence="8 9">CBS 43764</strain>
    </source>
</reference>
<dbReference type="SMART" id="SM00338">
    <property type="entry name" value="BRLZ"/>
    <property type="match status" value="1"/>
</dbReference>
<evidence type="ECO:0000259" key="7">
    <source>
        <dbReference type="PROSITE" id="PS50217"/>
    </source>
</evidence>
<dbReference type="AlphaFoldDB" id="A0A0D2BAV4"/>
<accession>A0A0D2BAV4</accession>
<dbReference type="Proteomes" id="UP000053259">
    <property type="component" value="Unassembled WGS sequence"/>
</dbReference>
<dbReference type="HOGENOM" id="CLU_1035128_0_0_1"/>
<dbReference type="PROSITE" id="PS00036">
    <property type="entry name" value="BZIP_BASIC"/>
    <property type="match status" value="1"/>
</dbReference>
<dbReference type="OrthoDB" id="295274at2759"/>
<protein>
    <recommendedName>
        <fullName evidence="7">BZIP domain-containing protein</fullName>
    </recommendedName>
</protein>
<evidence type="ECO:0000313" key="8">
    <source>
        <dbReference type="EMBL" id="KIW08429.1"/>
    </source>
</evidence>
<evidence type="ECO:0000256" key="6">
    <source>
        <dbReference type="SAM" id="MobiDB-lite"/>
    </source>
</evidence>
<keyword evidence="3" id="KW-0804">Transcription</keyword>
<dbReference type="Gene3D" id="1.20.5.170">
    <property type="match status" value="1"/>
</dbReference>
<dbReference type="RefSeq" id="XP_016218298.1">
    <property type="nucleotide sequence ID" value="XM_016354203.1"/>
</dbReference>
<dbReference type="VEuPathDB" id="FungiDB:PV09_01332"/>
<feature type="region of interest" description="Disordered" evidence="6">
    <location>
        <begin position="241"/>
        <end position="269"/>
    </location>
</feature>
<feature type="compositionally biased region" description="Basic and acidic residues" evidence="6">
    <location>
        <begin position="153"/>
        <end position="175"/>
    </location>
</feature>
<feature type="compositionally biased region" description="Low complexity" evidence="6">
    <location>
        <begin position="242"/>
        <end position="258"/>
    </location>
</feature>
<dbReference type="EMBL" id="KN847531">
    <property type="protein sequence ID" value="KIW08429.1"/>
    <property type="molecule type" value="Genomic_DNA"/>
</dbReference>
<dbReference type="STRING" id="253628.A0A0D2BAV4"/>
<dbReference type="InterPro" id="IPR051027">
    <property type="entry name" value="bZIP_transcription_factors"/>
</dbReference>
<keyword evidence="4" id="KW-0539">Nucleus</keyword>
<dbReference type="GeneID" id="27309305"/>
<proteinExistence type="predicted"/>
<keyword evidence="9" id="KW-1185">Reference proteome</keyword>
<organism evidence="8 9">
    <name type="scientific">Verruconis gallopava</name>
    <dbReference type="NCBI Taxonomy" id="253628"/>
    <lineage>
        <taxon>Eukaryota</taxon>
        <taxon>Fungi</taxon>
        <taxon>Dikarya</taxon>
        <taxon>Ascomycota</taxon>
        <taxon>Pezizomycotina</taxon>
        <taxon>Dothideomycetes</taxon>
        <taxon>Pleosporomycetidae</taxon>
        <taxon>Venturiales</taxon>
        <taxon>Sympoventuriaceae</taxon>
        <taxon>Verruconis</taxon>
    </lineage>
</organism>
<dbReference type="GO" id="GO:0003700">
    <property type="term" value="F:DNA-binding transcription factor activity"/>
    <property type="evidence" value="ECO:0007669"/>
    <property type="project" value="InterPro"/>
</dbReference>
<dbReference type="InParanoid" id="A0A0D2BAV4"/>
<dbReference type="GO" id="GO:0005634">
    <property type="term" value="C:nucleus"/>
    <property type="evidence" value="ECO:0007669"/>
    <property type="project" value="UniProtKB-SubCell"/>
</dbReference>
<dbReference type="CDD" id="cd14687">
    <property type="entry name" value="bZIP_ATF2"/>
    <property type="match status" value="1"/>
</dbReference>
<dbReference type="PANTHER" id="PTHR19304">
    <property type="entry name" value="CYCLIC-AMP RESPONSE ELEMENT BINDING PROTEIN"/>
    <property type="match status" value="1"/>
</dbReference>
<gene>
    <name evidence="8" type="ORF">PV09_01332</name>
</gene>
<keyword evidence="5" id="KW-0175">Coiled coil</keyword>
<comment type="subcellular location">
    <subcellularLocation>
        <location evidence="1">Nucleus</location>
    </subcellularLocation>
</comment>
<dbReference type="InterPro" id="IPR046347">
    <property type="entry name" value="bZIP_sf"/>
</dbReference>
<dbReference type="InterPro" id="IPR004827">
    <property type="entry name" value="bZIP"/>
</dbReference>
<keyword evidence="2" id="KW-0805">Transcription regulation</keyword>
<sequence>MQQTMAQNFFPGPDFKPVEEMYGTGIMPFDNSQSTSSWPVTAVGCSPTLFGATATDAWAMNTNPLSNLQSLESSSTAFDNAFVSSPESVTPQFLGDLSSDQSHEDALQLSGTWKSINSERSSFSSSNTDFEVKEYTKEDPARTERAQRRRRKNLDPKQRHADKLEKNRKAAERCRQKQRSYVSTLQERAREEEIKRARLIAQVSQLRDDILSLKESMVSHSGCNDERIQQYLLSELQKSTSRRTSSVSSIPSMHISPPLQEEILRQQVS</sequence>
<feature type="region of interest" description="Disordered" evidence="6">
    <location>
        <begin position="118"/>
        <end position="179"/>
    </location>
</feature>